<feature type="transmembrane region" description="Helical" evidence="8">
    <location>
        <begin position="16"/>
        <end position="36"/>
    </location>
</feature>
<feature type="domain" description="Type VII secretion system protein EccE" evidence="9">
    <location>
        <begin position="198"/>
        <end position="289"/>
    </location>
</feature>
<feature type="transmembrane region" description="Helical" evidence="8">
    <location>
        <begin position="42"/>
        <end position="60"/>
    </location>
</feature>
<keyword evidence="6 8" id="KW-0472">Membrane</keyword>
<name>A0ABR5IER3_9ACTN</name>
<evidence type="ECO:0000256" key="4">
    <source>
        <dbReference type="ARBA" id="ARBA00022692"/>
    </source>
</evidence>
<keyword evidence="3" id="KW-1003">Cell membrane</keyword>
<sequence>MAFDTGPSARSRLPGFATLVGIEALLAAGFVGWWVAGGRAGVAALGVAALVALTLVPITGRQSLAGNMIRRLGFYWSRARRRLPELAPAPFDVPTSGRRQRVSPTGLSTEDGPLGVRWAGGTMITVLRVSPARCTPTFLSPFGCETAEPELPLATLAGCINPFDIPLSSIDVISHGVRVGGAGQAAAIYERTLGPLPATTHRSTFVVLRLDPTQCPSAVARRGGGATGALRTATITTRRVARRLRECGLVATPLTAGEMDSLTTQLTHGSELSSMREGWSQVMAGRIRFRTATIDPRELPRVFGTACPAALATTLTLTLSHGQDGNLRVRALMRVDDVPDAGRVVDTWPTGATPLDGRQFDALAASLPYAAAHRVHRGLHATSGAQAHALLGALRIQVSGCGQLIGADHTGRAVTSRLFGPGISEVSLVGDTRLAAQVVLRIVATGGRVVVHTSRPDGWQHLVARVGDHRVLTFADPHGGRDGGGRIHLFDGVAPRPVSAGTTRIVVTHDQGSDNESATTAIELNTVEVRQDRTQPHDVTLRTSDACVRVTMVATPEESSFTGPLPVQPMPYPGRPERSGLLV</sequence>
<protein>
    <recommendedName>
        <fullName evidence="9">Type VII secretion system protein EccE domain-containing protein</fullName>
    </recommendedName>
</protein>
<evidence type="ECO:0000259" key="9">
    <source>
        <dbReference type="Pfam" id="PF11203"/>
    </source>
</evidence>
<evidence type="ECO:0000256" key="5">
    <source>
        <dbReference type="ARBA" id="ARBA00022989"/>
    </source>
</evidence>
<dbReference type="InterPro" id="IPR021368">
    <property type="entry name" value="T7SS_EccE"/>
</dbReference>
<dbReference type="RefSeq" id="WP_049698454.1">
    <property type="nucleotide sequence ID" value="NZ_JAQDQF010000009.1"/>
</dbReference>
<evidence type="ECO:0000313" key="10">
    <source>
        <dbReference type="EMBL" id="KNA92122.1"/>
    </source>
</evidence>
<dbReference type="Proteomes" id="UP000037247">
    <property type="component" value="Unassembled WGS sequence"/>
</dbReference>
<proteinExistence type="inferred from homology"/>
<dbReference type="InterPro" id="IPR050051">
    <property type="entry name" value="EccE_dom"/>
</dbReference>
<comment type="caution">
    <text evidence="10">The sequence shown here is derived from an EMBL/GenBank/DDBJ whole genome shotgun (WGS) entry which is preliminary data.</text>
</comment>
<reference evidence="10 11" key="1">
    <citation type="submission" date="2015-05" db="EMBL/GenBank/DDBJ databases">
        <title>Draft genome sequence of the bacterium Gordonia jacobaea a new member of the Gordonia genus.</title>
        <authorList>
            <person name="Jimenez-Galisteo G."/>
            <person name="Dominguez A."/>
            <person name="Munoz E."/>
            <person name="Vinas M."/>
        </authorList>
    </citation>
    <scope>NUCLEOTIDE SEQUENCE [LARGE SCALE GENOMIC DNA]</scope>
    <source>
        <strain evidence="11">mv1</strain>
    </source>
</reference>
<evidence type="ECO:0000256" key="2">
    <source>
        <dbReference type="ARBA" id="ARBA00007759"/>
    </source>
</evidence>
<organism evidence="10 11">
    <name type="scientific">Gordonia jacobaea</name>
    <dbReference type="NCBI Taxonomy" id="122202"/>
    <lineage>
        <taxon>Bacteria</taxon>
        <taxon>Bacillati</taxon>
        <taxon>Actinomycetota</taxon>
        <taxon>Actinomycetes</taxon>
        <taxon>Mycobacteriales</taxon>
        <taxon>Gordoniaceae</taxon>
        <taxon>Gordonia</taxon>
    </lineage>
</organism>
<evidence type="ECO:0000256" key="6">
    <source>
        <dbReference type="ARBA" id="ARBA00023136"/>
    </source>
</evidence>
<evidence type="ECO:0000256" key="7">
    <source>
        <dbReference type="SAM" id="MobiDB-lite"/>
    </source>
</evidence>
<dbReference type="Pfam" id="PF11203">
    <property type="entry name" value="EccE"/>
    <property type="match status" value="1"/>
</dbReference>
<evidence type="ECO:0000256" key="1">
    <source>
        <dbReference type="ARBA" id="ARBA00004236"/>
    </source>
</evidence>
<evidence type="ECO:0000256" key="3">
    <source>
        <dbReference type="ARBA" id="ARBA00022475"/>
    </source>
</evidence>
<keyword evidence="4 8" id="KW-0812">Transmembrane</keyword>
<accession>A0ABR5IER3</accession>
<comment type="subcellular location">
    <subcellularLocation>
        <location evidence="1">Cell membrane</location>
    </subcellularLocation>
</comment>
<keyword evidence="11" id="KW-1185">Reference proteome</keyword>
<dbReference type="NCBIfam" id="TIGR03923">
    <property type="entry name" value="T7SS_EccE"/>
    <property type="match status" value="1"/>
</dbReference>
<feature type="region of interest" description="Disordered" evidence="7">
    <location>
        <begin position="558"/>
        <end position="583"/>
    </location>
</feature>
<dbReference type="EMBL" id="LDTZ01000015">
    <property type="protein sequence ID" value="KNA92122.1"/>
    <property type="molecule type" value="Genomic_DNA"/>
</dbReference>
<comment type="similarity">
    <text evidence="2">Belongs to the EccE family.</text>
</comment>
<evidence type="ECO:0000256" key="8">
    <source>
        <dbReference type="SAM" id="Phobius"/>
    </source>
</evidence>
<evidence type="ECO:0000313" key="11">
    <source>
        <dbReference type="Proteomes" id="UP000037247"/>
    </source>
</evidence>
<keyword evidence="5 8" id="KW-1133">Transmembrane helix</keyword>
<gene>
    <name evidence="10" type="ORF">ABW18_08190</name>
</gene>